<evidence type="ECO:0000259" key="2">
    <source>
        <dbReference type="Pfam" id="PF00582"/>
    </source>
</evidence>
<protein>
    <submittedName>
        <fullName evidence="3">Universal stress protein</fullName>
    </submittedName>
</protein>
<dbReference type="Gene3D" id="3.40.50.12370">
    <property type="match status" value="1"/>
</dbReference>
<evidence type="ECO:0000256" key="1">
    <source>
        <dbReference type="ARBA" id="ARBA00008791"/>
    </source>
</evidence>
<dbReference type="SUPFAM" id="SSF52402">
    <property type="entry name" value="Adenine nucleotide alpha hydrolases-like"/>
    <property type="match status" value="2"/>
</dbReference>
<dbReference type="PANTHER" id="PTHR46268:SF6">
    <property type="entry name" value="UNIVERSAL STRESS PROTEIN UP12"/>
    <property type="match status" value="1"/>
</dbReference>
<dbReference type="InterPro" id="IPR006016">
    <property type="entry name" value="UspA"/>
</dbReference>
<dbReference type="AlphaFoldDB" id="A0A2N0VIR9"/>
<dbReference type="RefSeq" id="WP_101071318.1">
    <property type="nucleotide sequence ID" value="NZ_PISP01000001.1"/>
</dbReference>
<keyword evidence="4" id="KW-1185">Reference proteome</keyword>
<feature type="domain" description="UspA" evidence="2">
    <location>
        <begin position="1"/>
        <end position="120"/>
    </location>
</feature>
<dbReference type="OrthoDB" id="641005at2"/>
<dbReference type="EMBL" id="PISP01000001">
    <property type="protein sequence ID" value="PKD44064.1"/>
    <property type="molecule type" value="Genomic_DNA"/>
</dbReference>
<dbReference type="CDD" id="cd00293">
    <property type="entry name" value="USP-like"/>
    <property type="match status" value="2"/>
</dbReference>
<dbReference type="Proteomes" id="UP000233398">
    <property type="component" value="Unassembled WGS sequence"/>
</dbReference>
<comment type="similarity">
    <text evidence="1">Belongs to the universal stress protein A family.</text>
</comment>
<gene>
    <name evidence="3" type="ORF">CWD77_00880</name>
</gene>
<evidence type="ECO:0000313" key="4">
    <source>
        <dbReference type="Proteomes" id="UP000233398"/>
    </source>
</evidence>
<evidence type="ECO:0000313" key="3">
    <source>
        <dbReference type="EMBL" id="PKD44064.1"/>
    </source>
</evidence>
<organism evidence="3 4">
    <name type="scientific">Rhodohalobacter barkolensis</name>
    <dbReference type="NCBI Taxonomy" id="2053187"/>
    <lineage>
        <taxon>Bacteria</taxon>
        <taxon>Pseudomonadati</taxon>
        <taxon>Balneolota</taxon>
        <taxon>Balneolia</taxon>
        <taxon>Balneolales</taxon>
        <taxon>Balneolaceae</taxon>
        <taxon>Rhodohalobacter</taxon>
    </lineage>
</organism>
<accession>A0A2N0VIR9</accession>
<reference evidence="3 4" key="1">
    <citation type="submission" date="2017-11" db="EMBL/GenBank/DDBJ databases">
        <title>Rhodohalobacter 15182 sp. nov., isolated from a salt lake.</title>
        <authorList>
            <person name="Han S."/>
        </authorList>
    </citation>
    <scope>NUCLEOTIDE SEQUENCE [LARGE SCALE GENOMIC DNA]</scope>
    <source>
        <strain evidence="3 4">15182</strain>
    </source>
</reference>
<name>A0A2N0VIR9_9BACT</name>
<proteinExistence type="inferred from homology"/>
<feature type="domain" description="UspA" evidence="2">
    <location>
        <begin position="157"/>
        <end position="276"/>
    </location>
</feature>
<dbReference type="PANTHER" id="PTHR46268">
    <property type="entry name" value="STRESS RESPONSE PROTEIN NHAX"/>
    <property type="match status" value="1"/>
</dbReference>
<comment type="caution">
    <text evidence="3">The sequence shown here is derived from an EMBL/GenBank/DDBJ whole genome shotgun (WGS) entry which is preliminary data.</text>
</comment>
<dbReference type="Pfam" id="PF00582">
    <property type="entry name" value="Usp"/>
    <property type="match status" value="2"/>
</dbReference>
<sequence length="284" mass="31409">MIKRILVALDPDGDTPVATRYAIRLAKKFDAELTGLAVVDVGNLNTMIGVGGYGTEYAAREVWVEMTEETQKVAQNLLNVFKKSVEKEGIRHRDLKQQGASAELIIEEMKYHDLLVLGRDSKFFYSEPDKDTRTLAKVVKGGVSPTLVVTDEYREIENIMIAFDGSSAAARSLKAFVHLLPYGKDIEIDLVNVADGESSEAMEKSASILKMAENYLKAHNFNYIIKTVLEKGEPGLRILDRQLMKNPDLLLLGAHSVSAVKRTAFGSTTHYLITSTMGPLFLSP</sequence>